<dbReference type="GO" id="GO:0005509">
    <property type="term" value="F:calcium ion binding"/>
    <property type="evidence" value="ECO:0007669"/>
    <property type="project" value="InterPro"/>
</dbReference>
<evidence type="ECO:0000313" key="1">
    <source>
        <dbReference type="EMBL" id="ORY36253.1"/>
    </source>
</evidence>
<dbReference type="AlphaFoldDB" id="A0A1Y2BNC3"/>
<dbReference type="OrthoDB" id="5593376at2759"/>
<comment type="caution">
    <text evidence="1">The sequence shown here is derived from an EMBL/GenBank/DDBJ whole genome shotgun (WGS) entry which is preliminary data.</text>
</comment>
<evidence type="ECO:0000313" key="2">
    <source>
        <dbReference type="Proteomes" id="UP000193920"/>
    </source>
</evidence>
<dbReference type="EMBL" id="MCOG01000149">
    <property type="protein sequence ID" value="ORY36253.1"/>
    <property type="molecule type" value="Genomic_DNA"/>
</dbReference>
<dbReference type="STRING" id="1754190.A0A1Y2BNC3"/>
<accession>A0A1Y2BNC3</accession>
<dbReference type="Proteomes" id="UP000193920">
    <property type="component" value="Unassembled WGS sequence"/>
</dbReference>
<proteinExistence type="predicted"/>
<protein>
    <submittedName>
        <fullName evidence="1">Uncharacterized protein</fullName>
    </submittedName>
</protein>
<dbReference type="SUPFAM" id="SSF49313">
    <property type="entry name" value="Cadherin-like"/>
    <property type="match status" value="1"/>
</dbReference>
<organism evidence="1 2">
    <name type="scientific">Neocallimastix californiae</name>
    <dbReference type="NCBI Taxonomy" id="1754190"/>
    <lineage>
        <taxon>Eukaryota</taxon>
        <taxon>Fungi</taxon>
        <taxon>Fungi incertae sedis</taxon>
        <taxon>Chytridiomycota</taxon>
        <taxon>Chytridiomycota incertae sedis</taxon>
        <taxon>Neocallimastigomycetes</taxon>
        <taxon>Neocallimastigales</taxon>
        <taxon>Neocallimastigaceae</taxon>
        <taxon>Neocallimastix</taxon>
    </lineage>
</organism>
<keyword evidence="2" id="KW-1185">Reference proteome</keyword>
<dbReference type="GO" id="GO:0016020">
    <property type="term" value="C:membrane"/>
    <property type="evidence" value="ECO:0007669"/>
    <property type="project" value="InterPro"/>
</dbReference>
<gene>
    <name evidence="1" type="ORF">LY90DRAFT_673088</name>
</gene>
<sequence>MNLSVLFDTIIINATEAKALFSQGIETDAFNKLDDIVKTIHILNDFKDKYSIMQYPYTNGIDMLDQLSPDRKKRKRNTVEKYIRPVNTLSLNQPQAQPQQQQMSIFSDTYPIISQNRTENVLRERLDEIFFGFLARVCSDLDASDSHGERIHQTMIAKKLNKVTETIDFKQFKFRIRSFTNAFREELQRNGISEDIVSEKKARQYLWQHKYISRFNEDGKKAKSKGNHVWIIEAKKTCDGGWIFKEFERKIAGPEPSPVAYVGTRYSYKPKVYDPQIRSPKAIFNSPWLPSWLTWENNELTGIPNEMAQECKITVVANYYHGDTPYRLEKSFYLSVWQGEETPIDGDLNSSLDVTLNNSLQYSDTSSPEADNSSIASQYTPTTLSTLSTVTSNNLPTLTVSSNDLPTLTVSSNDLPTLTVSSNDLPTLTVSSNDLPTLTVTSNDIPTLNVTSNDLSNLAVTSENLAALAVTTGFFSPQLQVMTGSPEVSSSTEFYHTNQPINIWPTF</sequence>
<name>A0A1Y2BNC3_9FUNG</name>
<dbReference type="InterPro" id="IPR015919">
    <property type="entry name" value="Cadherin-like_sf"/>
</dbReference>
<reference evidence="1 2" key="1">
    <citation type="submission" date="2016-08" db="EMBL/GenBank/DDBJ databases">
        <title>A Parts List for Fungal Cellulosomes Revealed by Comparative Genomics.</title>
        <authorList>
            <consortium name="DOE Joint Genome Institute"/>
            <person name="Haitjema C.H."/>
            <person name="Gilmore S.P."/>
            <person name="Henske J.K."/>
            <person name="Solomon K.V."/>
            <person name="De Groot R."/>
            <person name="Kuo A."/>
            <person name="Mondo S.J."/>
            <person name="Salamov A.A."/>
            <person name="Labutti K."/>
            <person name="Zhao Z."/>
            <person name="Chiniquy J."/>
            <person name="Barry K."/>
            <person name="Brewer H.M."/>
            <person name="Purvine S.O."/>
            <person name="Wright A.T."/>
            <person name="Boxma B."/>
            <person name="Van Alen T."/>
            <person name="Hackstein J.H."/>
            <person name="Baker S.E."/>
            <person name="Grigoriev I.V."/>
            <person name="O'Malley M.A."/>
        </authorList>
    </citation>
    <scope>NUCLEOTIDE SEQUENCE [LARGE SCALE GENOMIC DNA]</scope>
    <source>
        <strain evidence="1 2">G1</strain>
    </source>
</reference>